<dbReference type="EMBL" id="JANAKD010000027">
    <property type="protein sequence ID" value="KAJ3498959.1"/>
    <property type="molecule type" value="Genomic_DNA"/>
</dbReference>
<evidence type="ECO:0000313" key="2">
    <source>
        <dbReference type="Proteomes" id="UP001148737"/>
    </source>
</evidence>
<accession>A0ACC1R5Q6</accession>
<comment type="caution">
    <text evidence="1">The sequence shown here is derived from an EMBL/GenBank/DDBJ whole genome shotgun (WGS) entry which is preliminary data.</text>
</comment>
<gene>
    <name evidence="1" type="ORF">NLG97_g720</name>
</gene>
<organism evidence="1 2">
    <name type="scientific">Lecanicillium saksenae</name>
    <dbReference type="NCBI Taxonomy" id="468837"/>
    <lineage>
        <taxon>Eukaryota</taxon>
        <taxon>Fungi</taxon>
        <taxon>Dikarya</taxon>
        <taxon>Ascomycota</taxon>
        <taxon>Pezizomycotina</taxon>
        <taxon>Sordariomycetes</taxon>
        <taxon>Hypocreomycetidae</taxon>
        <taxon>Hypocreales</taxon>
        <taxon>Cordycipitaceae</taxon>
        <taxon>Lecanicillium</taxon>
    </lineage>
</organism>
<reference evidence="1" key="1">
    <citation type="submission" date="2022-07" db="EMBL/GenBank/DDBJ databases">
        <title>Genome Sequence of Lecanicillium saksenae.</title>
        <authorList>
            <person name="Buettner E."/>
        </authorList>
    </citation>
    <scope>NUCLEOTIDE SEQUENCE</scope>
    <source>
        <strain evidence="1">VT-O1</strain>
    </source>
</reference>
<keyword evidence="2" id="KW-1185">Reference proteome</keyword>
<name>A0ACC1R5Q6_9HYPO</name>
<proteinExistence type="predicted"/>
<dbReference type="Proteomes" id="UP001148737">
    <property type="component" value="Unassembled WGS sequence"/>
</dbReference>
<protein>
    <submittedName>
        <fullName evidence="1">Uncharacterized protein</fullName>
    </submittedName>
</protein>
<evidence type="ECO:0000313" key="1">
    <source>
        <dbReference type="EMBL" id="KAJ3498959.1"/>
    </source>
</evidence>
<sequence>MMSLWLAPRQPRETPPVRGRPSMDRPIQKIMGFGTDGRRKSKIAYAGVTPGHNKSQKNVIALWSTRFNTYRSAILKQDINTVPNGEEIVRFLPGFSLNLMRNTMLNEGILTKGQVRATQFVTTTIEHEALWWKDITIKWYPTSHGRMFVATAVLQDTKEKRAQDAGIVHLTELQDQDDNRLYVAKLLLA</sequence>